<dbReference type="InterPro" id="IPR036046">
    <property type="entry name" value="Acylphosphatase-like_dom_sf"/>
</dbReference>
<evidence type="ECO:0000313" key="2">
    <source>
        <dbReference type="EMBL" id="RVU30521.1"/>
    </source>
</evidence>
<dbReference type="GO" id="GO:0071949">
    <property type="term" value="F:FAD binding"/>
    <property type="evidence" value="ECO:0007669"/>
    <property type="project" value="InterPro"/>
</dbReference>
<gene>
    <name evidence="2" type="ORF">EOE65_09345</name>
</gene>
<dbReference type="GO" id="GO:0009882">
    <property type="term" value="F:blue light photoreceptor activity"/>
    <property type="evidence" value="ECO:0007669"/>
    <property type="project" value="InterPro"/>
</dbReference>
<dbReference type="InterPro" id="IPR007024">
    <property type="entry name" value="BLUF_domain"/>
</dbReference>
<dbReference type="SMART" id="SM01034">
    <property type="entry name" value="BLUF"/>
    <property type="match status" value="1"/>
</dbReference>
<evidence type="ECO:0000259" key="1">
    <source>
        <dbReference type="PROSITE" id="PS50925"/>
    </source>
</evidence>
<dbReference type="SUPFAM" id="SSF54975">
    <property type="entry name" value="Acylphosphatase/BLUF domain-like"/>
    <property type="match status" value="1"/>
</dbReference>
<comment type="caution">
    <text evidence="2">The sequence shown here is derived from an EMBL/GenBank/DDBJ whole genome shotgun (WGS) entry which is preliminary data.</text>
</comment>
<dbReference type="PROSITE" id="PS50925">
    <property type="entry name" value="BLUF"/>
    <property type="match status" value="1"/>
</dbReference>
<evidence type="ECO:0000313" key="3">
    <source>
        <dbReference type="Proteomes" id="UP000282818"/>
    </source>
</evidence>
<organism evidence="2 3">
    <name type="scientific">Neptunomonas marina</name>
    <dbReference type="NCBI Taxonomy" id="1815562"/>
    <lineage>
        <taxon>Bacteria</taxon>
        <taxon>Pseudomonadati</taxon>
        <taxon>Pseudomonadota</taxon>
        <taxon>Gammaproteobacteria</taxon>
        <taxon>Oceanospirillales</taxon>
        <taxon>Oceanospirillaceae</taxon>
        <taxon>Neptunomonas</taxon>
    </lineage>
</organism>
<proteinExistence type="predicted"/>
<dbReference type="EMBL" id="SACQ01000004">
    <property type="protein sequence ID" value="RVU30521.1"/>
    <property type="molecule type" value="Genomic_DNA"/>
</dbReference>
<protein>
    <submittedName>
        <fullName evidence="2">BLUF domain-containing protein</fullName>
    </submittedName>
</protein>
<dbReference type="Gene3D" id="3.30.70.100">
    <property type="match status" value="1"/>
</dbReference>
<name>A0A437Q7K6_9GAMM</name>
<dbReference type="Pfam" id="PF04940">
    <property type="entry name" value="BLUF"/>
    <property type="match status" value="1"/>
</dbReference>
<dbReference type="Proteomes" id="UP000282818">
    <property type="component" value="Unassembled WGS sequence"/>
</dbReference>
<feature type="domain" description="BLUF" evidence="1">
    <location>
        <begin position="3"/>
        <end position="97"/>
    </location>
</feature>
<dbReference type="AlphaFoldDB" id="A0A437Q7K6"/>
<keyword evidence="3" id="KW-1185">Reference proteome</keyword>
<reference evidence="2 3" key="1">
    <citation type="submission" date="2019-01" db="EMBL/GenBank/DDBJ databases">
        <authorList>
            <person name="Chen W.-M."/>
        </authorList>
    </citation>
    <scope>NUCLEOTIDE SEQUENCE [LARGE SCALE GENOMIC DNA]</scope>
    <source>
        <strain evidence="2 3">HPM-16</strain>
    </source>
</reference>
<dbReference type="RefSeq" id="WP_127694056.1">
    <property type="nucleotide sequence ID" value="NZ_SACQ01000004.1"/>
</dbReference>
<sequence>MYLVRLIYTSRVTRENDAFGPEEISSILETSKRNNQKHHITGLLCFNRKYFLQSIEGSRHEVNKAYERIMRDSRHHDAVILGYEEISERAFSNWHMGFIPESSVTKELITQFGLTDEFEPYKMNAESALGMLKALKSLIE</sequence>
<accession>A0A437Q7K6</accession>